<evidence type="ECO:0000313" key="2">
    <source>
        <dbReference type="Proteomes" id="UP001281761"/>
    </source>
</evidence>
<evidence type="ECO:0000313" key="1">
    <source>
        <dbReference type="EMBL" id="KAK2961918.1"/>
    </source>
</evidence>
<name>A0ABQ9YDS9_9EUKA</name>
<dbReference type="InterPro" id="IPR011050">
    <property type="entry name" value="Pectin_lyase_fold/virulence"/>
</dbReference>
<organism evidence="1 2">
    <name type="scientific">Blattamonas nauphoetae</name>
    <dbReference type="NCBI Taxonomy" id="2049346"/>
    <lineage>
        <taxon>Eukaryota</taxon>
        <taxon>Metamonada</taxon>
        <taxon>Preaxostyla</taxon>
        <taxon>Oxymonadida</taxon>
        <taxon>Blattamonas</taxon>
    </lineage>
</organism>
<keyword evidence="2" id="KW-1185">Reference proteome</keyword>
<accession>A0ABQ9YDS9</accession>
<reference evidence="1 2" key="1">
    <citation type="journal article" date="2022" name="bioRxiv">
        <title>Genomics of Preaxostyla Flagellates Illuminates Evolutionary Transitions and the Path Towards Mitochondrial Loss.</title>
        <authorList>
            <person name="Novak L.V.F."/>
            <person name="Treitli S.C."/>
            <person name="Pyrih J."/>
            <person name="Halakuc P."/>
            <person name="Pipaliya S.V."/>
            <person name="Vacek V."/>
            <person name="Brzon O."/>
            <person name="Soukal P."/>
            <person name="Eme L."/>
            <person name="Dacks J.B."/>
            <person name="Karnkowska A."/>
            <person name="Elias M."/>
            <person name="Hampl V."/>
        </authorList>
    </citation>
    <scope>NUCLEOTIDE SEQUENCE [LARGE SCALE GENOMIC DNA]</scope>
    <source>
        <strain evidence="1">NAU3</strain>
        <tissue evidence="1">Gut</tissue>
    </source>
</reference>
<sequence length="1259" mass="136277">MSGCGDMIKTSFQITKLYELDQISDFIPFPTLTITTNGTLTAACKWSNGQCRTLIYALQYLQTTYPGGSLISRSARQWNTSMTTEPIVWEKQDLWYWTASTVRYNLSLTATHDSDEKAIFTIENESRLKLERMNLILKSKHFAAKVTSEEGSLVMDNSTISCASVTTVSPIWSVGISIGFNNVTFQPFLKASIATLSAPLVHFAPQPSEQDELRSESFEMTESIFINLTFEGTTMIEVETTGDVTFTTRTFTNVKLNQQEGEYLTLKGQNFKTQLKPEQWDEDLQTKQHLTSLWGEDISMDESEKWRRGSLVYWLVSPSSEVVIGEDEDAVDHPNCGSSTFKCTTLDSAFSSAGLNTIDTISLSVSTTLSTPLFFLSSLSLKSSSEESQTITFDVSSLLIVNNPMKTLSLTSLIFTIAASCSSATLFVVEKGEMKFSSCLIGSSEISSPLIVPASTTKLIEVKSDGKLSLIDILIQHIKFTHATLGTVLHLHADSTNSFSGTSTVREITSHGRGSHVVISSSTGLDSESISSLASQIEAWGPTTTNGVRFTQSEIDEFVVIDSTGEVEELIYRWNPYDSKTLFVDRSGGSHSKCGLSVLPCSSISDNANKVGAGESIVVSSAIIVSVGFTSSKALSVESSSNTQPVLSIVNTASFTTQASPLLFTSISFIPLPQTSNQNADTTARTESLFVVESGSLSLTSCSFSSFALSSSPLITHTSGTLTLQSCSVSSITRSTGNGTVLSIEMSTGKSLLLDEIEFWSMPSSKDSPILALSFPPFDESDPDPLFYFTLTNLHFNSMTGMESQPPCFISLVGHDLTNWIEVGDDRFKNSYNQRSLFANYWSFDISNDHSQSLLVLLLPFQYQSDLFVAKRGNDETGTGSVSLPFLTLSACIKDVNSIQADLITVNIIDETRIGGCVVVGEETGTAQTIRISSTEWKGGKIVCEVEGGSVGGGRWEERRRMIAIKRSLVIVSSLTFELRGTSKQIVSVFVVSDNAELSLAECSLTTREVVTTSFVEVGSTGSLTVSDVSCSEGRFGGKGSVVVCVGSGRVEMREVEITSCWFEGGGVVVGGSTRGILIVDSQFRNCSGGSFGSLIRISVFGCSAEVQNCMFEGCTTRIRMDEIADGGRAVGGGCVVIELGHRRSSTRSAPHTSADLSMSSFVSCVLINTSPHPSSPGNLNFVGGSGFLIFVSDAGEHVDLRKVRVVDSVCEKMEGWGKGGFEGGVVVWRGQSLRLDRREMAVKGSSFGLVKEWKRLLF</sequence>
<dbReference type="SUPFAM" id="SSF51126">
    <property type="entry name" value="Pectin lyase-like"/>
    <property type="match status" value="1"/>
</dbReference>
<protein>
    <submittedName>
        <fullName evidence="1">Uncharacterized protein</fullName>
    </submittedName>
</protein>
<comment type="caution">
    <text evidence="1">The sequence shown here is derived from an EMBL/GenBank/DDBJ whole genome shotgun (WGS) entry which is preliminary data.</text>
</comment>
<proteinExistence type="predicted"/>
<dbReference type="Proteomes" id="UP001281761">
    <property type="component" value="Unassembled WGS sequence"/>
</dbReference>
<gene>
    <name evidence="1" type="ORF">BLNAU_2974</name>
</gene>
<dbReference type="EMBL" id="JARBJD010000013">
    <property type="protein sequence ID" value="KAK2961918.1"/>
    <property type="molecule type" value="Genomic_DNA"/>
</dbReference>